<dbReference type="RefSeq" id="XP_033592225.1">
    <property type="nucleotide sequence ID" value="XM_033733077.1"/>
</dbReference>
<dbReference type="InterPro" id="IPR036928">
    <property type="entry name" value="AS_sf"/>
</dbReference>
<comment type="similarity">
    <text evidence="2">Belongs to the amidase family.</text>
</comment>
<evidence type="ECO:0000256" key="1">
    <source>
        <dbReference type="ARBA" id="ARBA00001311"/>
    </source>
</evidence>
<feature type="active site" description="Charge relay system" evidence="5">
    <location>
        <position position="141"/>
    </location>
</feature>
<name>A0A6A6Q0Z1_9PEZI</name>
<dbReference type="Proteomes" id="UP000799767">
    <property type="component" value="Unassembled WGS sequence"/>
</dbReference>
<evidence type="ECO:0000256" key="3">
    <source>
        <dbReference type="ARBA" id="ARBA00012922"/>
    </source>
</evidence>
<dbReference type="EMBL" id="MU001633">
    <property type="protein sequence ID" value="KAF2485656.1"/>
    <property type="molecule type" value="Genomic_DNA"/>
</dbReference>
<dbReference type="Pfam" id="PF01425">
    <property type="entry name" value="Amidase"/>
    <property type="match status" value="1"/>
</dbReference>
<dbReference type="EC" id="3.5.1.4" evidence="3"/>
<dbReference type="PANTHER" id="PTHR46072">
    <property type="entry name" value="AMIDASE-RELATED-RELATED"/>
    <property type="match status" value="1"/>
</dbReference>
<sequence length="544" mass="57954">MDNGTAEAPWKAKAAIKRAAEAAKIPQEWRLAPEYLTGNEKSDVSVVEIPSKCGILSPAEIEITERYSAVALGRAVQSGQITASAVALAFCKRAAIAQQLTNCLTETFFEDALKRGRYLDDFLAEHKRPVGPLHGVPISIKDMMNYKGVPSTLGLISFLDHPVADQNSPLVDILLHLGAILYCKTNIPQTMMTADSDNNVFGRTLNPHRLSLTAGGSSGGEGALVALRGSILGIGTDIGGSIRIPALCCGTYGFKPSAHRIPYGGFAACSRRGSPGFPSVAGPLANSYEDLSFLVQNVIASKPWDLDASAIPVPWRAEVANSTPASLRIGYFIEYPTFKVSPPVVRTLEAAAKKLAAAGVTVVPLTTLPSITEAHKLISDTFSFDNTKTAIRHIQAGGEPLVPSVLKVGGSLLPKPDGYTVNDVFDHNVAKAVYKSAWNKIFVENALDVILCPGAGHTALPHDEYGVPPYTAIFNLLEYPGVVIPMGFADSSIDTDELARPDIVPPYDAKAVHGAPTSVQIVARNYHDEELVAAGRVINQILKS</sequence>
<dbReference type="InterPro" id="IPR023631">
    <property type="entry name" value="Amidase_dom"/>
</dbReference>
<feature type="active site" description="Charge relay system" evidence="5">
    <location>
        <position position="217"/>
    </location>
</feature>
<dbReference type="PANTHER" id="PTHR46072:SF3">
    <property type="entry name" value="AMIDASE"/>
    <property type="match status" value="1"/>
</dbReference>
<comment type="catalytic activity">
    <reaction evidence="1">
        <text>a monocarboxylic acid amide + H2O = a monocarboxylate + NH4(+)</text>
        <dbReference type="Rhea" id="RHEA:12020"/>
        <dbReference type="ChEBI" id="CHEBI:15377"/>
        <dbReference type="ChEBI" id="CHEBI:28938"/>
        <dbReference type="ChEBI" id="CHEBI:35757"/>
        <dbReference type="ChEBI" id="CHEBI:83628"/>
        <dbReference type="EC" id="3.5.1.4"/>
    </reaction>
</comment>
<reference evidence="8" key="1">
    <citation type="journal article" date="2020" name="Stud. Mycol.">
        <title>101 Dothideomycetes genomes: a test case for predicting lifestyles and emergence of pathogens.</title>
        <authorList>
            <person name="Haridas S."/>
            <person name="Albert R."/>
            <person name="Binder M."/>
            <person name="Bloem J."/>
            <person name="Labutti K."/>
            <person name="Salamov A."/>
            <person name="Andreopoulos B."/>
            <person name="Baker S."/>
            <person name="Barry K."/>
            <person name="Bills G."/>
            <person name="Bluhm B."/>
            <person name="Cannon C."/>
            <person name="Castanera R."/>
            <person name="Culley D."/>
            <person name="Daum C."/>
            <person name="Ezra D."/>
            <person name="Gonzalez J."/>
            <person name="Henrissat B."/>
            <person name="Kuo A."/>
            <person name="Liang C."/>
            <person name="Lipzen A."/>
            <person name="Lutzoni F."/>
            <person name="Magnuson J."/>
            <person name="Mondo S."/>
            <person name="Nolan M."/>
            <person name="Ohm R."/>
            <person name="Pangilinan J."/>
            <person name="Park H.-J."/>
            <person name="Ramirez L."/>
            <person name="Alfaro M."/>
            <person name="Sun H."/>
            <person name="Tritt A."/>
            <person name="Yoshinaga Y."/>
            <person name="Zwiers L.-H."/>
            <person name="Turgeon B."/>
            <person name="Goodwin S."/>
            <person name="Spatafora J."/>
            <person name="Crous P."/>
            <person name="Grigoriev I."/>
        </authorList>
    </citation>
    <scope>NUCLEOTIDE SEQUENCE</scope>
    <source>
        <strain evidence="8">CBS 113389</strain>
    </source>
</reference>
<keyword evidence="4" id="KW-0378">Hydrolase</keyword>
<dbReference type="AlphaFoldDB" id="A0A6A6Q0Z1"/>
<feature type="binding site" evidence="6">
    <location>
        <position position="217"/>
    </location>
    <ligand>
        <name>substrate</name>
    </ligand>
</feature>
<accession>A0A6A6Q0Z1</accession>
<protein>
    <recommendedName>
        <fullName evidence="3">amidase</fullName>
        <ecNumber evidence="3">3.5.1.4</ecNumber>
    </recommendedName>
</protein>
<evidence type="ECO:0000256" key="2">
    <source>
        <dbReference type="ARBA" id="ARBA00009199"/>
    </source>
</evidence>
<evidence type="ECO:0000256" key="4">
    <source>
        <dbReference type="ARBA" id="ARBA00022801"/>
    </source>
</evidence>
<feature type="active site" description="Acyl-ester intermediate" evidence="5">
    <location>
        <position position="241"/>
    </location>
</feature>
<proteinExistence type="inferred from homology"/>
<evidence type="ECO:0000313" key="8">
    <source>
        <dbReference type="EMBL" id="KAF2485656.1"/>
    </source>
</evidence>
<dbReference type="GO" id="GO:0004040">
    <property type="term" value="F:amidase activity"/>
    <property type="evidence" value="ECO:0007669"/>
    <property type="project" value="UniProtKB-EC"/>
</dbReference>
<organism evidence="8 9">
    <name type="scientific">Neohortaea acidophila</name>
    <dbReference type="NCBI Taxonomy" id="245834"/>
    <lineage>
        <taxon>Eukaryota</taxon>
        <taxon>Fungi</taxon>
        <taxon>Dikarya</taxon>
        <taxon>Ascomycota</taxon>
        <taxon>Pezizomycotina</taxon>
        <taxon>Dothideomycetes</taxon>
        <taxon>Dothideomycetidae</taxon>
        <taxon>Mycosphaerellales</taxon>
        <taxon>Teratosphaeriaceae</taxon>
        <taxon>Neohortaea</taxon>
    </lineage>
</organism>
<dbReference type="Gene3D" id="3.90.1300.10">
    <property type="entry name" value="Amidase signature (AS) domain"/>
    <property type="match status" value="1"/>
</dbReference>
<dbReference type="InterPro" id="IPR020556">
    <property type="entry name" value="Amidase_CS"/>
</dbReference>
<evidence type="ECO:0000256" key="5">
    <source>
        <dbReference type="PIRSR" id="PIRSR001221-1"/>
    </source>
</evidence>
<feature type="binding site" evidence="6">
    <location>
        <begin position="238"/>
        <end position="241"/>
    </location>
    <ligand>
        <name>substrate</name>
    </ligand>
</feature>
<dbReference type="GeneID" id="54474079"/>
<gene>
    <name evidence="8" type="ORF">BDY17DRAFT_294041</name>
</gene>
<feature type="binding site" evidence="6">
    <location>
        <position position="191"/>
    </location>
    <ligand>
        <name>substrate</name>
    </ligand>
</feature>
<dbReference type="SUPFAM" id="SSF75304">
    <property type="entry name" value="Amidase signature (AS) enzymes"/>
    <property type="match status" value="1"/>
</dbReference>
<keyword evidence="9" id="KW-1185">Reference proteome</keyword>
<evidence type="ECO:0000256" key="6">
    <source>
        <dbReference type="PIRSR" id="PIRSR001221-2"/>
    </source>
</evidence>
<dbReference type="PROSITE" id="PS00571">
    <property type="entry name" value="AMIDASES"/>
    <property type="match status" value="1"/>
</dbReference>
<feature type="domain" description="Amidase" evidence="7">
    <location>
        <begin position="86"/>
        <end position="531"/>
    </location>
</feature>
<dbReference type="PIRSF" id="PIRSF001221">
    <property type="entry name" value="Amidase_fungi"/>
    <property type="match status" value="1"/>
</dbReference>
<dbReference type="OrthoDB" id="6428749at2759"/>
<evidence type="ECO:0000259" key="7">
    <source>
        <dbReference type="Pfam" id="PF01425"/>
    </source>
</evidence>
<evidence type="ECO:0000313" key="9">
    <source>
        <dbReference type="Proteomes" id="UP000799767"/>
    </source>
</evidence>